<sequence>MVQEKNLNISTKIMQHETLDFMSEKNLNIFYKDNATRNKQKAKVCDTSTGRILSNIYLEASSNSSCIYNMTIAS</sequence>
<accession>A0A9N9CWG0</accession>
<proteinExistence type="predicted"/>
<evidence type="ECO:0000313" key="1">
    <source>
        <dbReference type="EMBL" id="CAG8618661.1"/>
    </source>
</evidence>
<organism evidence="1 2">
    <name type="scientific">Dentiscutata erythropus</name>
    <dbReference type="NCBI Taxonomy" id="1348616"/>
    <lineage>
        <taxon>Eukaryota</taxon>
        <taxon>Fungi</taxon>
        <taxon>Fungi incertae sedis</taxon>
        <taxon>Mucoromycota</taxon>
        <taxon>Glomeromycotina</taxon>
        <taxon>Glomeromycetes</taxon>
        <taxon>Diversisporales</taxon>
        <taxon>Gigasporaceae</taxon>
        <taxon>Dentiscutata</taxon>
    </lineage>
</organism>
<dbReference type="EMBL" id="CAJVPY010004418">
    <property type="protein sequence ID" value="CAG8618661.1"/>
    <property type="molecule type" value="Genomic_DNA"/>
</dbReference>
<dbReference type="Proteomes" id="UP000789405">
    <property type="component" value="Unassembled WGS sequence"/>
</dbReference>
<comment type="caution">
    <text evidence="1">The sequence shown here is derived from an EMBL/GenBank/DDBJ whole genome shotgun (WGS) entry which is preliminary data.</text>
</comment>
<keyword evidence="2" id="KW-1185">Reference proteome</keyword>
<reference evidence="1" key="1">
    <citation type="submission" date="2021-06" db="EMBL/GenBank/DDBJ databases">
        <authorList>
            <person name="Kallberg Y."/>
            <person name="Tangrot J."/>
            <person name="Rosling A."/>
        </authorList>
    </citation>
    <scope>NUCLEOTIDE SEQUENCE</scope>
    <source>
        <strain evidence="1">MA453B</strain>
    </source>
</reference>
<gene>
    <name evidence="1" type="ORF">DERYTH_LOCUS8521</name>
</gene>
<protein>
    <submittedName>
        <fullName evidence="1">15242_t:CDS:1</fullName>
    </submittedName>
</protein>
<evidence type="ECO:0000313" key="2">
    <source>
        <dbReference type="Proteomes" id="UP000789405"/>
    </source>
</evidence>
<dbReference type="AlphaFoldDB" id="A0A9N9CWG0"/>
<name>A0A9N9CWG0_9GLOM</name>